<evidence type="ECO:0000259" key="3">
    <source>
        <dbReference type="PROSITE" id="PS50893"/>
    </source>
</evidence>
<accession>E6QUG3</accession>
<evidence type="ECO:0000256" key="1">
    <source>
        <dbReference type="ARBA" id="ARBA00022741"/>
    </source>
</evidence>
<dbReference type="CDD" id="cd03230">
    <property type="entry name" value="ABC_DR_subfamily_A"/>
    <property type="match status" value="2"/>
</dbReference>
<dbReference type="PANTHER" id="PTHR43038:SF3">
    <property type="entry name" value="ABC TRANSPORTER G FAMILY MEMBER 20 ISOFORM X1"/>
    <property type="match status" value="1"/>
</dbReference>
<dbReference type="InterPro" id="IPR027417">
    <property type="entry name" value="P-loop_NTPase"/>
</dbReference>
<dbReference type="PROSITE" id="PS50893">
    <property type="entry name" value="ABC_TRANSPORTER_2"/>
    <property type="match status" value="2"/>
</dbReference>
<dbReference type="SUPFAM" id="SSF52540">
    <property type="entry name" value="P-loop containing nucleoside triphosphate hydrolases"/>
    <property type="match status" value="2"/>
</dbReference>
<reference evidence="4" key="1">
    <citation type="submission" date="2009-10" db="EMBL/GenBank/DDBJ databases">
        <title>Diversity of trophic interactions inside an arsenic-rich microbial ecosystem.</title>
        <authorList>
            <person name="Bertin P.N."/>
            <person name="Heinrich-Salmeron A."/>
            <person name="Pelletier E."/>
            <person name="Goulhen-Chollet F."/>
            <person name="Arsene-Ploetze F."/>
            <person name="Gallien S."/>
            <person name="Calteau A."/>
            <person name="Vallenet D."/>
            <person name="Casiot C."/>
            <person name="Chane-Woon-Ming B."/>
            <person name="Giloteaux L."/>
            <person name="Barakat M."/>
            <person name="Bonnefoy V."/>
            <person name="Bruneel O."/>
            <person name="Chandler M."/>
            <person name="Cleiss J."/>
            <person name="Duran R."/>
            <person name="Elbaz-Poulichet F."/>
            <person name="Fonknechten N."/>
            <person name="Lauga B."/>
            <person name="Mornico D."/>
            <person name="Ortet P."/>
            <person name="Schaeffer C."/>
            <person name="Siguier P."/>
            <person name="Alexander Thil Smith A."/>
            <person name="Van Dorsselaer A."/>
            <person name="Weissenbach J."/>
            <person name="Medigue C."/>
            <person name="Le Paslier D."/>
        </authorList>
    </citation>
    <scope>NUCLEOTIDE SEQUENCE</scope>
</reference>
<sequence>MNTDNQTERPPAIEINAVSKRFGTTVALQAVSAQVKFGCLTGIVGPDGAGKTTLLRLLAALLTPSNGQILVAGHDSVTELERIHAVTGYMPQRFGLYEDLSVLENLNLYARLRAVPAEEQTALFERLLAFTSLGAFTDRLAGRLSGGMKQKLGLACALMGKPKVLLLDEPSVGVDPVSRQELWRMVQALTTEGMAVIWSTAYLDEAERCESVLLLNHGQIAYDGAPSILTQRLQGRCFRLNGFMTDRRQLLMQALDLPSVCDGAIQGDSLRVVLRAGHDLAELRQFSQDNAAQIESIAPRFEDAFIDLLGGGSGGRSALAERFEPIQNLTCSPVECHDLTCQFGDFIATDHVTFKIRQGEIFGLLGPNGAGKSTTFRMLCGLLKPTSGEARVMDIDLRHAGSAAKRQIGYMAQKFSLYGLLSVKQNLQFFAGAYGLDTALQRTRIDEMVELFQLASYLNAEPESLPLGTRQRLALACALMHRPAVLFLDEPTSGVDPLTRREFWTHINGLVRKGVTILVTTHFMEEAEYCDRVALMLQAKVIALDTPDALKRSAVTAEVPDPTMEQAFIHLIQTAQSPQQPV</sequence>
<evidence type="ECO:0000313" key="4">
    <source>
        <dbReference type="EMBL" id="CBI10886.1"/>
    </source>
</evidence>
<protein>
    <submittedName>
        <fullName evidence="4">Putative transporter fused subunits of ABC superfamily: ATP-binding components</fullName>
    </submittedName>
</protein>
<dbReference type="Gene3D" id="3.40.50.300">
    <property type="entry name" value="P-loop containing nucleotide triphosphate hydrolases"/>
    <property type="match status" value="2"/>
</dbReference>
<name>E6QUG3_9ZZZZ</name>
<organism evidence="4">
    <name type="scientific">mine drainage metagenome</name>
    <dbReference type="NCBI Taxonomy" id="410659"/>
    <lineage>
        <taxon>unclassified sequences</taxon>
        <taxon>metagenomes</taxon>
        <taxon>ecological metagenomes</taxon>
    </lineage>
</organism>
<dbReference type="PANTHER" id="PTHR43038">
    <property type="entry name" value="ATP-BINDING CASSETTE, SUB-FAMILY H, MEMBER 1"/>
    <property type="match status" value="1"/>
</dbReference>
<comment type="caution">
    <text evidence="4">The sequence shown here is derived from an EMBL/GenBank/DDBJ whole genome shotgun (WGS) entry which is preliminary data.</text>
</comment>
<dbReference type="InterPro" id="IPR017871">
    <property type="entry name" value="ABC_transporter-like_CS"/>
</dbReference>
<feature type="domain" description="ABC transporter" evidence="3">
    <location>
        <begin position="13"/>
        <end position="242"/>
    </location>
</feature>
<evidence type="ECO:0000256" key="2">
    <source>
        <dbReference type="ARBA" id="ARBA00022840"/>
    </source>
</evidence>
<dbReference type="AlphaFoldDB" id="E6QUG3"/>
<keyword evidence="1" id="KW-0547">Nucleotide-binding</keyword>
<feature type="domain" description="ABC transporter" evidence="3">
    <location>
        <begin position="334"/>
        <end position="563"/>
    </location>
</feature>
<dbReference type="EMBL" id="CABR01000112">
    <property type="protein sequence ID" value="CBI10886.1"/>
    <property type="molecule type" value="Genomic_DNA"/>
</dbReference>
<dbReference type="GO" id="GO:0016887">
    <property type="term" value="F:ATP hydrolysis activity"/>
    <property type="evidence" value="ECO:0007669"/>
    <property type="project" value="InterPro"/>
</dbReference>
<proteinExistence type="predicted"/>
<keyword evidence="2 4" id="KW-0067">ATP-binding</keyword>
<dbReference type="Pfam" id="PF00005">
    <property type="entry name" value="ABC_tran"/>
    <property type="match status" value="2"/>
</dbReference>
<dbReference type="GO" id="GO:0005524">
    <property type="term" value="F:ATP binding"/>
    <property type="evidence" value="ECO:0007669"/>
    <property type="project" value="UniProtKB-KW"/>
</dbReference>
<dbReference type="PROSITE" id="PS00211">
    <property type="entry name" value="ABC_TRANSPORTER_1"/>
    <property type="match status" value="1"/>
</dbReference>
<gene>
    <name evidence="4" type="primary">ybhF</name>
    <name evidence="4" type="ORF">CARN7_1689</name>
</gene>
<dbReference type="InterPro" id="IPR003593">
    <property type="entry name" value="AAA+_ATPase"/>
</dbReference>
<dbReference type="InterPro" id="IPR003439">
    <property type="entry name" value="ABC_transporter-like_ATP-bd"/>
</dbReference>
<dbReference type="SMART" id="SM00382">
    <property type="entry name" value="AAA"/>
    <property type="match status" value="2"/>
</dbReference>